<dbReference type="CDD" id="cd10839">
    <property type="entry name" value="cpPDZ1_DegP-like"/>
    <property type="match status" value="1"/>
</dbReference>
<accession>A0ABU1BP15</accession>
<keyword evidence="10 16" id="KW-0378">Hydrolase</keyword>
<dbReference type="PANTHER" id="PTHR22939">
    <property type="entry name" value="SERINE PROTEASE FAMILY S1C HTRA-RELATED"/>
    <property type="match status" value="1"/>
</dbReference>
<evidence type="ECO:0000256" key="2">
    <source>
        <dbReference type="ARBA" id="ARBA00004418"/>
    </source>
</evidence>
<name>A0ABU1BP15_9BURK</name>
<evidence type="ECO:0000256" key="10">
    <source>
        <dbReference type="ARBA" id="ARBA00022801"/>
    </source>
</evidence>
<dbReference type="InterPro" id="IPR001940">
    <property type="entry name" value="Peptidase_S1C"/>
</dbReference>
<dbReference type="Proteomes" id="UP001225596">
    <property type="component" value="Unassembled WGS sequence"/>
</dbReference>
<dbReference type="InterPro" id="IPR009003">
    <property type="entry name" value="Peptidase_S1_PA"/>
</dbReference>
<evidence type="ECO:0000256" key="4">
    <source>
        <dbReference type="ARBA" id="ARBA00013035"/>
    </source>
</evidence>
<comment type="similarity">
    <text evidence="3">Belongs to the peptidase S1C family.</text>
</comment>
<keyword evidence="8" id="KW-0677">Repeat</keyword>
<evidence type="ECO:0000256" key="14">
    <source>
        <dbReference type="SAM" id="SignalP"/>
    </source>
</evidence>
<gene>
    <name evidence="16" type="ORF">Q8A64_10115</name>
</gene>
<dbReference type="GO" id="GO:0016787">
    <property type="term" value="F:hydrolase activity"/>
    <property type="evidence" value="ECO:0007669"/>
    <property type="project" value="UniProtKB-KW"/>
</dbReference>
<dbReference type="SMART" id="SM00228">
    <property type="entry name" value="PDZ"/>
    <property type="match status" value="2"/>
</dbReference>
<dbReference type="RefSeq" id="WP_338436700.1">
    <property type="nucleotide sequence ID" value="NZ_JAUYVH010000005.1"/>
</dbReference>
<comment type="caution">
    <text evidence="16">The sequence shown here is derived from an EMBL/GenBank/DDBJ whole genome shotgun (WGS) entry which is preliminary data.</text>
</comment>
<organism evidence="16 17">
    <name type="scientific">Keguizhuia sedimenti</name>
    <dbReference type="NCBI Taxonomy" id="3064264"/>
    <lineage>
        <taxon>Bacteria</taxon>
        <taxon>Pseudomonadati</taxon>
        <taxon>Pseudomonadota</taxon>
        <taxon>Betaproteobacteria</taxon>
        <taxon>Burkholderiales</taxon>
        <taxon>Oxalobacteraceae</taxon>
        <taxon>Keguizhuia</taxon>
    </lineage>
</organism>
<comment type="subcellular location">
    <subcellularLocation>
        <location evidence="2">Periplasm</location>
    </subcellularLocation>
</comment>
<keyword evidence="9" id="KW-0574">Periplasm</keyword>
<dbReference type="NCBIfam" id="TIGR02037">
    <property type="entry name" value="degP_htrA_DO"/>
    <property type="match status" value="1"/>
</dbReference>
<dbReference type="PANTHER" id="PTHR22939:SF130">
    <property type="entry name" value="PERIPLASMIC SERINE ENDOPROTEASE DEGP-LIKE-RELATED"/>
    <property type="match status" value="1"/>
</dbReference>
<evidence type="ECO:0000256" key="9">
    <source>
        <dbReference type="ARBA" id="ARBA00022764"/>
    </source>
</evidence>
<dbReference type="Pfam" id="PF13365">
    <property type="entry name" value="Trypsin_2"/>
    <property type="match status" value="1"/>
</dbReference>
<evidence type="ECO:0000256" key="3">
    <source>
        <dbReference type="ARBA" id="ARBA00010541"/>
    </source>
</evidence>
<dbReference type="InterPro" id="IPR001478">
    <property type="entry name" value="PDZ"/>
</dbReference>
<evidence type="ECO:0000256" key="7">
    <source>
        <dbReference type="ARBA" id="ARBA00022729"/>
    </source>
</evidence>
<protein>
    <recommendedName>
        <fullName evidence="5">Probable periplasmic serine endoprotease DegP-like</fullName>
        <ecNumber evidence="4">3.4.21.107</ecNumber>
    </recommendedName>
    <alternativeName>
        <fullName evidence="13">Protease Do</fullName>
    </alternativeName>
</protein>
<keyword evidence="17" id="KW-1185">Reference proteome</keyword>
<dbReference type="Gene3D" id="2.40.10.120">
    <property type="match status" value="1"/>
</dbReference>
<reference evidence="16 17" key="1">
    <citation type="submission" date="2023-08" db="EMBL/GenBank/DDBJ databases">
        <title>Oxalobacteraceae gen .nov., isolated from river sludge outside the plant.</title>
        <authorList>
            <person name="Zhao S.Y."/>
        </authorList>
    </citation>
    <scope>NUCLEOTIDE SEQUENCE [LARGE SCALE GENOMIC DNA]</scope>
    <source>
        <strain evidence="16 17">R-40</strain>
    </source>
</reference>
<dbReference type="Gene3D" id="2.30.42.10">
    <property type="match status" value="2"/>
</dbReference>
<dbReference type="InterPro" id="IPR011782">
    <property type="entry name" value="Pept_S1C_Do"/>
</dbReference>
<dbReference type="EC" id="3.4.21.107" evidence="4"/>
<dbReference type="PRINTS" id="PR00834">
    <property type="entry name" value="PROTEASES2C"/>
</dbReference>
<feature type="chain" id="PRO_5046864510" description="Probable periplasmic serine endoprotease DegP-like" evidence="14">
    <location>
        <begin position="24"/>
        <end position="494"/>
    </location>
</feature>
<feature type="signal peptide" evidence="14">
    <location>
        <begin position="1"/>
        <end position="23"/>
    </location>
</feature>
<evidence type="ECO:0000256" key="6">
    <source>
        <dbReference type="ARBA" id="ARBA00022670"/>
    </source>
</evidence>
<comment type="catalytic activity">
    <reaction evidence="1">
        <text>Acts on substrates that are at least partially unfolded. The cleavage site P1 residue is normally between a pair of hydrophobic residues, such as Val-|-Val.</text>
        <dbReference type="EC" id="3.4.21.107"/>
    </reaction>
</comment>
<keyword evidence="12" id="KW-0346">Stress response</keyword>
<proteinExistence type="inferred from homology"/>
<keyword evidence="7 14" id="KW-0732">Signal</keyword>
<evidence type="ECO:0000256" key="5">
    <source>
        <dbReference type="ARBA" id="ARBA00013958"/>
    </source>
</evidence>
<keyword evidence="6" id="KW-0645">Protease</keyword>
<sequence length="494" mass="50910">MKLKLLSLALVSSGLVAAGTASAIDWHPSAWFGDSARTRTSTPNVSNSENKPGALVANGSVPNYRAIVQQSGPAVVGITTEGISKASASGLPEGLEDHPFFKYFGDTPGFGGQMPGQGMPVRGQGSGFIVSKDGLILTNAHVIDNAEEVTVKLDDRREFKAKVLGSDRATDVAVLKIDAKDLPVVAIGDPARLGVGDHVLAIGSPFGLEQSATAGIVSAKSRSLPGDGYVPFIQTDVAVNPGNSGGPLFDANGNVVGINSQIYSRTGGYQGVSFAIPIDVALNVKDQIVSTGKVVRPRLGVTIQELDQSLADSFKLSNPNGALVSSVAPGSAAEKAGLQPGDVILKYNGEPIVHSGDLSAMVALGKAGQKVPLEIWRSGKKLELSAELAASAESLASKRDASSLAHKGKLGLAVRPLTQEELGSGNRASGVMVAQSSGAAAKAGIEAGDIILSANGTRIETVDQLSALVEKESKQVVLLVQRRDNTLFVPIKFG</sequence>
<evidence type="ECO:0000256" key="1">
    <source>
        <dbReference type="ARBA" id="ARBA00001772"/>
    </source>
</evidence>
<evidence type="ECO:0000313" key="16">
    <source>
        <dbReference type="EMBL" id="MDQ9170763.1"/>
    </source>
</evidence>
<dbReference type="SUPFAM" id="SSF50494">
    <property type="entry name" value="Trypsin-like serine proteases"/>
    <property type="match status" value="1"/>
</dbReference>
<dbReference type="Pfam" id="PF17820">
    <property type="entry name" value="PDZ_6"/>
    <property type="match status" value="2"/>
</dbReference>
<evidence type="ECO:0000256" key="12">
    <source>
        <dbReference type="ARBA" id="ARBA00023016"/>
    </source>
</evidence>
<evidence type="ECO:0000256" key="11">
    <source>
        <dbReference type="ARBA" id="ARBA00022825"/>
    </source>
</evidence>
<dbReference type="EMBL" id="JAUYVH010000005">
    <property type="protein sequence ID" value="MDQ9170763.1"/>
    <property type="molecule type" value="Genomic_DNA"/>
</dbReference>
<evidence type="ECO:0000256" key="13">
    <source>
        <dbReference type="ARBA" id="ARBA00032850"/>
    </source>
</evidence>
<dbReference type="InterPro" id="IPR041489">
    <property type="entry name" value="PDZ_6"/>
</dbReference>
<evidence type="ECO:0000313" key="17">
    <source>
        <dbReference type="Proteomes" id="UP001225596"/>
    </source>
</evidence>
<evidence type="ECO:0000259" key="15">
    <source>
        <dbReference type="PROSITE" id="PS50106"/>
    </source>
</evidence>
<dbReference type="SUPFAM" id="SSF50156">
    <property type="entry name" value="PDZ domain-like"/>
    <property type="match status" value="2"/>
</dbReference>
<feature type="domain" description="PDZ" evidence="15">
    <location>
        <begin position="288"/>
        <end position="379"/>
    </location>
</feature>
<dbReference type="InterPro" id="IPR036034">
    <property type="entry name" value="PDZ_sf"/>
</dbReference>
<keyword evidence="11" id="KW-0720">Serine protease</keyword>
<evidence type="ECO:0000256" key="8">
    <source>
        <dbReference type="ARBA" id="ARBA00022737"/>
    </source>
</evidence>
<feature type="domain" description="PDZ" evidence="15">
    <location>
        <begin position="407"/>
        <end position="484"/>
    </location>
</feature>
<dbReference type="PROSITE" id="PS50106">
    <property type="entry name" value="PDZ"/>
    <property type="match status" value="2"/>
</dbReference>